<keyword evidence="1" id="KW-1133">Transmembrane helix</keyword>
<dbReference type="InterPro" id="IPR039447">
    <property type="entry name" value="UreH-like_TM_dom"/>
</dbReference>
<proteinExistence type="predicted"/>
<gene>
    <name evidence="3" type="ORF">SCD92_01415</name>
</gene>
<feature type="transmembrane region" description="Helical" evidence="1">
    <location>
        <begin position="163"/>
        <end position="188"/>
    </location>
</feature>
<accession>A0ABU4RV26</accession>
<dbReference type="RefSeq" id="WP_302723293.1">
    <property type="nucleotide sequence ID" value="NZ_JAULRU010000583.1"/>
</dbReference>
<evidence type="ECO:0000256" key="1">
    <source>
        <dbReference type="SAM" id="Phobius"/>
    </source>
</evidence>
<feature type="transmembrane region" description="Helical" evidence="1">
    <location>
        <begin position="134"/>
        <end position="157"/>
    </location>
</feature>
<dbReference type="Pfam" id="PF13386">
    <property type="entry name" value="DsbD_2"/>
    <property type="match status" value="1"/>
</dbReference>
<protein>
    <submittedName>
        <fullName evidence="3">Sulfite exporter TauE/SafE family protein</fullName>
    </submittedName>
</protein>
<dbReference type="PANTHER" id="PTHR42208:SF1">
    <property type="entry name" value="HEAVY METAL TRANSPORTER"/>
    <property type="match status" value="1"/>
</dbReference>
<comment type="caution">
    <text evidence="3">The sequence shown here is derived from an EMBL/GenBank/DDBJ whole genome shotgun (WGS) entry which is preliminary data.</text>
</comment>
<evidence type="ECO:0000259" key="2">
    <source>
        <dbReference type="Pfam" id="PF13386"/>
    </source>
</evidence>
<evidence type="ECO:0000313" key="4">
    <source>
        <dbReference type="Proteomes" id="UP001273505"/>
    </source>
</evidence>
<feature type="transmembrane region" description="Helical" evidence="1">
    <location>
        <begin position="200"/>
        <end position="220"/>
    </location>
</feature>
<feature type="transmembrane region" description="Helical" evidence="1">
    <location>
        <begin position="6"/>
        <end position="37"/>
    </location>
</feature>
<feature type="transmembrane region" description="Helical" evidence="1">
    <location>
        <begin position="77"/>
        <end position="98"/>
    </location>
</feature>
<reference evidence="3 4" key="1">
    <citation type="submission" date="2023-11" db="EMBL/GenBank/DDBJ databases">
        <title>Gilvimarinus fulvus sp. nov., isolated from the surface of Kelp.</title>
        <authorList>
            <person name="Sun Y.Y."/>
            <person name="Gong Y."/>
            <person name="Du Z.J."/>
        </authorList>
    </citation>
    <scope>NUCLEOTIDE SEQUENCE [LARGE SCALE GENOMIC DNA]</scope>
    <source>
        <strain evidence="3 4">SDUM040013</strain>
    </source>
</reference>
<dbReference type="Proteomes" id="UP001273505">
    <property type="component" value="Unassembled WGS sequence"/>
</dbReference>
<dbReference type="PANTHER" id="PTHR42208">
    <property type="entry name" value="HEAVY METAL TRANSPORTER-RELATED"/>
    <property type="match status" value="1"/>
</dbReference>
<organism evidence="3 4">
    <name type="scientific">Gilvimarinus gilvus</name>
    <dbReference type="NCBI Taxonomy" id="3058038"/>
    <lineage>
        <taxon>Bacteria</taxon>
        <taxon>Pseudomonadati</taxon>
        <taxon>Pseudomonadota</taxon>
        <taxon>Gammaproteobacteria</taxon>
        <taxon>Cellvibrionales</taxon>
        <taxon>Cellvibrionaceae</taxon>
        <taxon>Gilvimarinus</taxon>
    </lineage>
</organism>
<sequence length="244" mass="25407">MTTDFASFAVALGLGFFSSTHCLAMCGGIMGALTMAVGEAGRAKKIRILIAYNMGRITSYCVMGALAGLFAKQLMALGAGPVLRLLAAALLVAMALYLTDVWRGLTRLETAGQWLWRGLQPLGKRLLPVRNEGAALALGGLWGWLPCGLVYTALSYAMTQPGAFAGASVMLGFGLGTLPAVLLAASIAEPVVRVVRSRGARAAAALVLVLFAAWTAYGALAGHSGHHGESANQAQDATNHHHHH</sequence>
<feature type="domain" description="Urease accessory protein UreH-like transmembrane" evidence="2">
    <location>
        <begin position="11"/>
        <end position="211"/>
    </location>
</feature>
<keyword evidence="1" id="KW-0812">Transmembrane</keyword>
<evidence type="ECO:0000313" key="3">
    <source>
        <dbReference type="EMBL" id="MDX6847997.1"/>
    </source>
</evidence>
<name>A0ABU4RV26_9GAMM</name>
<feature type="transmembrane region" description="Helical" evidence="1">
    <location>
        <begin position="49"/>
        <end position="71"/>
    </location>
</feature>
<keyword evidence="4" id="KW-1185">Reference proteome</keyword>
<keyword evidence="1" id="KW-0472">Membrane</keyword>
<dbReference type="EMBL" id="JAXAFO010000002">
    <property type="protein sequence ID" value="MDX6847997.1"/>
    <property type="molecule type" value="Genomic_DNA"/>
</dbReference>